<dbReference type="SUPFAM" id="SSF53756">
    <property type="entry name" value="UDP-Glycosyltransferase/glycogen phosphorylase"/>
    <property type="match status" value="1"/>
</dbReference>
<evidence type="ECO:0000313" key="2">
    <source>
        <dbReference type="Proteomes" id="UP001597118"/>
    </source>
</evidence>
<comment type="caution">
    <text evidence="1">The sequence shown here is derived from an EMBL/GenBank/DDBJ whole genome shotgun (WGS) entry which is preliminary data.</text>
</comment>
<keyword evidence="2" id="KW-1185">Reference proteome</keyword>
<evidence type="ECO:0000313" key="1">
    <source>
        <dbReference type="EMBL" id="MFD1629632.1"/>
    </source>
</evidence>
<gene>
    <name evidence="1" type="ORF">ACFSAH_07085</name>
</gene>
<organism evidence="1 2">
    <name type="scientific">Pseudopedobacter beijingensis</name>
    <dbReference type="NCBI Taxonomy" id="1207056"/>
    <lineage>
        <taxon>Bacteria</taxon>
        <taxon>Pseudomonadati</taxon>
        <taxon>Bacteroidota</taxon>
        <taxon>Sphingobacteriia</taxon>
        <taxon>Sphingobacteriales</taxon>
        <taxon>Sphingobacteriaceae</taxon>
        <taxon>Pseudopedobacter</taxon>
    </lineage>
</organism>
<dbReference type="Pfam" id="PF13692">
    <property type="entry name" value="Glyco_trans_1_4"/>
    <property type="match status" value="1"/>
</dbReference>
<dbReference type="EMBL" id="JBHUDG010000005">
    <property type="protein sequence ID" value="MFD1629632.1"/>
    <property type="molecule type" value="Genomic_DNA"/>
</dbReference>
<sequence length="330" mass="37674">MRILIASTAKIPVSSYGGTERVIWYLGKELFKLGHQIVYLVSEGSKCDFAPVIYIDSSKKISEQIPQDIDIVHFHFPPDDIDEVQTPYIVTIHGNVDFPFKFPINTVFVSRNHANRYSSDSFVYNGLDWQDYSNPLAASHRDYFHFLGNAAWRVKNVKGAIGIIKGTRSEKINIIGGTRLNFKMGFRFTLTPRAIFSGMVGGEEKNLLLRKSKGLIFPIKWHEPFGLCIIESLYFGCPVFATPYGSLKELVIGDVGFLSNKKSELIEAVENTGRYSKKVCHEYALENFNSKKMALTYLERYTRVLDNEPLNKQHPFSDNTPKPKFLDWHE</sequence>
<dbReference type="Gene3D" id="3.40.50.2000">
    <property type="entry name" value="Glycogen Phosphorylase B"/>
    <property type="match status" value="2"/>
</dbReference>
<name>A0ABW4ICG4_9SPHI</name>
<dbReference type="PANTHER" id="PTHR12526:SF595">
    <property type="entry name" value="BLL5217 PROTEIN"/>
    <property type="match status" value="1"/>
</dbReference>
<protein>
    <submittedName>
        <fullName evidence="1">Glycosyltransferase</fullName>
        <ecNumber evidence="1">2.4.-.-</ecNumber>
    </submittedName>
</protein>
<dbReference type="Proteomes" id="UP001597118">
    <property type="component" value="Unassembled WGS sequence"/>
</dbReference>
<dbReference type="GO" id="GO:0016757">
    <property type="term" value="F:glycosyltransferase activity"/>
    <property type="evidence" value="ECO:0007669"/>
    <property type="project" value="UniProtKB-KW"/>
</dbReference>
<proteinExistence type="predicted"/>
<reference evidence="2" key="1">
    <citation type="journal article" date="2019" name="Int. J. Syst. Evol. Microbiol.">
        <title>The Global Catalogue of Microorganisms (GCM) 10K type strain sequencing project: providing services to taxonomists for standard genome sequencing and annotation.</title>
        <authorList>
            <consortium name="The Broad Institute Genomics Platform"/>
            <consortium name="The Broad Institute Genome Sequencing Center for Infectious Disease"/>
            <person name="Wu L."/>
            <person name="Ma J."/>
        </authorList>
    </citation>
    <scope>NUCLEOTIDE SEQUENCE [LARGE SCALE GENOMIC DNA]</scope>
    <source>
        <strain evidence="2">CCUG 53762</strain>
    </source>
</reference>
<dbReference type="PANTHER" id="PTHR12526">
    <property type="entry name" value="GLYCOSYLTRANSFERASE"/>
    <property type="match status" value="1"/>
</dbReference>
<dbReference type="RefSeq" id="WP_379662010.1">
    <property type="nucleotide sequence ID" value="NZ_JBHUDG010000005.1"/>
</dbReference>
<accession>A0ABW4ICG4</accession>
<keyword evidence="1" id="KW-0328">Glycosyltransferase</keyword>
<keyword evidence="1" id="KW-0808">Transferase</keyword>
<dbReference type="EC" id="2.4.-.-" evidence="1"/>